<dbReference type="InterPro" id="IPR032710">
    <property type="entry name" value="NTF2-like_dom_sf"/>
</dbReference>
<dbReference type="CTD" id="103344985"/>
<dbReference type="PANTHER" id="PTHR21084:SF1">
    <property type="entry name" value="DENSE INCISORS"/>
    <property type="match status" value="1"/>
</dbReference>
<dbReference type="KEGG" id="gsh:117360116"/>
<dbReference type="FunCoup" id="A0A6P8REX9">
    <property type="interactions" value="3017"/>
</dbReference>
<dbReference type="InterPro" id="IPR026698">
    <property type="entry name" value="UPF_C3orf38"/>
</dbReference>
<dbReference type="InParanoid" id="A0A6P8REX9"/>
<keyword evidence="1" id="KW-1185">Reference proteome</keyword>
<dbReference type="GeneID" id="117360116"/>
<dbReference type="OrthoDB" id="6407068at2759"/>
<dbReference type="Pfam" id="PF15008">
    <property type="entry name" value="DUF4518"/>
    <property type="match status" value="1"/>
</dbReference>
<gene>
    <name evidence="2" type="primary">C4H3orf38</name>
</gene>
<evidence type="ECO:0000313" key="1">
    <source>
        <dbReference type="Proteomes" id="UP000515159"/>
    </source>
</evidence>
<protein>
    <submittedName>
        <fullName evidence="2">Uncharacterized protein C3orf38 homolog</fullName>
    </submittedName>
</protein>
<proteinExistence type="predicted"/>
<dbReference type="AlphaFoldDB" id="A0A6P8REX9"/>
<dbReference type="RefSeq" id="XP_033799691.1">
    <property type="nucleotide sequence ID" value="XM_033943800.1"/>
</dbReference>
<accession>A0A6P8REX9</accession>
<sequence length="282" mass="31732">MAGLSGKEKAGCRELLEALSTADVITLTETVTRRMIYVTNKTEAIHAIVTYSESAREVLKRRKVQRDIIFAYLVKKGIVVLPSSDKNQLIDQALEYWKEPVTEKQQPKPTEADTGSLDYQLLGEQFCQWFFCLLNSQNPSLEQGQKQGEWGPQHFWENAILKFSYCTSEQNTEEFQGAQMASLRLLALVREEHLFLNPNLDASGLKSVNSPHGLVVVAVAGTVHRNNCCLGIFEQVFGLIRCPLVGNNWKIKYVNLKIVGQLAPEAKPSIGYQTDELCNFYS</sequence>
<organism evidence="1 2">
    <name type="scientific">Geotrypetes seraphini</name>
    <name type="common">Gaboon caecilian</name>
    <name type="synonym">Caecilia seraphini</name>
    <dbReference type="NCBI Taxonomy" id="260995"/>
    <lineage>
        <taxon>Eukaryota</taxon>
        <taxon>Metazoa</taxon>
        <taxon>Chordata</taxon>
        <taxon>Craniata</taxon>
        <taxon>Vertebrata</taxon>
        <taxon>Euteleostomi</taxon>
        <taxon>Amphibia</taxon>
        <taxon>Gymnophiona</taxon>
        <taxon>Geotrypetes</taxon>
    </lineage>
</organism>
<dbReference type="PANTHER" id="PTHR21084">
    <property type="entry name" value="DENSE INCISORS"/>
    <property type="match status" value="1"/>
</dbReference>
<reference evidence="2" key="1">
    <citation type="submission" date="2025-08" db="UniProtKB">
        <authorList>
            <consortium name="RefSeq"/>
        </authorList>
    </citation>
    <scope>IDENTIFICATION</scope>
</reference>
<name>A0A6P8REX9_GEOSA</name>
<evidence type="ECO:0000313" key="2">
    <source>
        <dbReference type="RefSeq" id="XP_033799691.1"/>
    </source>
</evidence>
<dbReference type="Proteomes" id="UP000515159">
    <property type="component" value="Chromosome 4"/>
</dbReference>
<dbReference type="SUPFAM" id="SSF54427">
    <property type="entry name" value="NTF2-like"/>
    <property type="match status" value="1"/>
</dbReference>